<sequence>MKKLLVALFAAALVSLGLVGVTSSPAQADCGYSGPCKATKVSAGDKTVKKGNSTKIPVTVKVKNGSGTPKGEVKVTCTKGDAKLVGSATLKGGDADVKVGPFTKRGAWDCGVKYVSGPGFKDSSTSSTVTVIRRG</sequence>
<reference evidence="2 3" key="1">
    <citation type="submission" date="2020-07" db="EMBL/GenBank/DDBJ databases">
        <title>Sequencing the genomes of 1000 actinobacteria strains.</title>
        <authorList>
            <person name="Klenk H.-P."/>
        </authorList>
    </citation>
    <scope>NUCLEOTIDE SEQUENCE [LARGE SCALE GENOMIC DNA]</scope>
    <source>
        <strain evidence="2 3">DSM 103833</strain>
    </source>
</reference>
<accession>A0A853C881</accession>
<feature type="signal peptide" evidence="1">
    <location>
        <begin position="1"/>
        <end position="28"/>
    </location>
</feature>
<feature type="chain" id="PRO_5032600440" description="Ig-like domain repeat protein" evidence="1">
    <location>
        <begin position="29"/>
        <end position="135"/>
    </location>
</feature>
<dbReference type="EMBL" id="JACCFP010000001">
    <property type="protein sequence ID" value="NYJ02852.1"/>
    <property type="molecule type" value="Genomic_DNA"/>
</dbReference>
<dbReference type="Proteomes" id="UP000530424">
    <property type="component" value="Unassembled WGS sequence"/>
</dbReference>
<evidence type="ECO:0000313" key="3">
    <source>
        <dbReference type="Proteomes" id="UP000530424"/>
    </source>
</evidence>
<evidence type="ECO:0008006" key="4">
    <source>
        <dbReference type="Google" id="ProtNLM"/>
    </source>
</evidence>
<comment type="caution">
    <text evidence="2">The sequence shown here is derived from an EMBL/GenBank/DDBJ whole genome shotgun (WGS) entry which is preliminary data.</text>
</comment>
<keyword evidence="3" id="KW-1185">Reference proteome</keyword>
<proteinExistence type="predicted"/>
<gene>
    <name evidence="2" type="ORF">HNR19_003550</name>
</gene>
<protein>
    <recommendedName>
        <fullName evidence="4">Ig-like domain repeat protein</fullName>
    </recommendedName>
</protein>
<evidence type="ECO:0000313" key="2">
    <source>
        <dbReference type="EMBL" id="NYJ02852.1"/>
    </source>
</evidence>
<dbReference type="AlphaFoldDB" id="A0A853C881"/>
<keyword evidence="1" id="KW-0732">Signal</keyword>
<evidence type="ECO:0000256" key="1">
    <source>
        <dbReference type="SAM" id="SignalP"/>
    </source>
</evidence>
<name>A0A853C881_9ACTN</name>
<organism evidence="2 3">
    <name type="scientific">Nocardioides thalensis</name>
    <dbReference type="NCBI Taxonomy" id="1914755"/>
    <lineage>
        <taxon>Bacteria</taxon>
        <taxon>Bacillati</taxon>
        <taxon>Actinomycetota</taxon>
        <taxon>Actinomycetes</taxon>
        <taxon>Propionibacteriales</taxon>
        <taxon>Nocardioidaceae</taxon>
        <taxon>Nocardioides</taxon>
    </lineage>
</organism>
<dbReference type="RefSeq" id="WP_179669162.1">
    <property type="nucleotide sequence ID" value="NZ_JACCFP010000001.1"/>
</dbReference>